<keyword evidence="8 10" id="KW-0472">Membrane</keyword>
<feature type="transmembrane region" description="Helical" evidence="10">
    <location>
        <begin position="278"/>
        <end position="298"/>
    </location>
</feature>
<dbReference type="Pfam" id="PF00999">
    <property type="entry name" value="Na_H_Exchanger"/>
    <property type="match status" value="1"/>
</dbReference>
<keyword evidence="4 10" id="KW-0812">Transmembrane</keyword>
<keyword evidence="6" id="KW-0915">Sodium</keyword>
<organism evidence="12 13">
    <name type="scientific">Mucilaginibacter pallidiroseus</name>
    <dbReference type="NCBI Taxonomy" id="2599295"/>
    <lineage>
        <taxon>Bacteria</taxon>
        <taxon>Pseudomonadati</taxon>
        <taxon>Bacteroidota</taxon>
        <taxon>Sphingobacteriia</taxon>
        <taxon>Sphingobacteriales</taxon>
        <taxon>Sphingobacteriaceae</taxon>
        <taxon>Mucilaginibacter</taxon>
    </lineage>
</organism>
<dbReference type="Proteomes" id="UP000320042">
    <property type="component" value="Unassembled WGS sequence"/>
</dbReference>
<evidence type="ECO:0000256" key="10">
    <source>
        <dbReference type="SAM" id="Phobius"/>
    </source>
</evidence>
<dbReference type="GO" id="GO:0051453">
    <property type="term" value="P:regulation of intracellular pH"/>
    <property type="evidence" value="ECO:0007669"/>
    <property type="project" value="TreeGrafter"/>
</dbReference>
<sequence length="406" mass="44652">MRHVGNLCNSVVIMHESLLICLALIFSASILVLVARKLAVPYPIFLVMAGLAISFVPGVPKIQIDPDIVFLVILPPFLFDAAQNTSWKALWKWRRIVSFMALGYVMLTATVVAFAASWLIPGFTLSQGFLLGAIISPPDAAAATTILKKIRLPKSLVAILEGESLLNDASSLTVYRFALAAIISNHFEWPQAVGNFLLISSSGIAIGLIFGLIFYAIYKWLPTTANLNIALSFVLPYMIYLTAEEFQSSGVLAVVTGGLFIAYQNHHIFSHSSRLRSNAVWLAVIFVLNAVIFFLIGLQLPCVTAGIPNITSATIIALLITTIVIVTRLVAGYISALFTAFIGRYLRVSINHAGWRNPLIISWAGMRGGWYLSLQHWPFPWLLRRVCHFHFGHSSYILHSLLSSSP</sequence>
<feature type="transmembrane region" description="Helical" evidence="10">
    <location>
        <begin position="99"/>
        <end position="120"/>
    </location>
</feature>
<dbReference type="InterPro" id="IPR018422">
    <property type="entry name" value="Cation/H_exchanger_CPA1"/>
</dbReference>
<name>A0A563U4R2_9SPHI</name>
<reference evidence="12 13" key="1">
    <citation type="submission" date="2019-07" db="EMBL/GenBank/DDBJ databases">
        <authorList>
            <person name="Kim J."/>
        </authorList>
    </citation>
    <scope>NUCLEOTIDE SEQUENCE [LARGE SCALE GENOMIC DNA]</scope>
    <source>
        <strain evidence="13">dk17</strain>
    </source>
</reference>
<keyword evidence="2" id="KW-0813">Transport</keyword>
<comment type="subcellular location">
    <subcellularLocation>
        <location evidence="1">Cell membrane</location>
        <topology evidence="1">Multi-pass membrane protein</topology>
    </subcellularLocation>
</comment>
<accession>A0A563U4R2</accession>
<evidence type="ECO:0000256" key="3">
    <source>
        <dbReference type="ARBA" id="ARBA00022475"/>
    </source>
</evidence>
<keyword evidence="7" id="KW-0406">Ion transport</keyword>
<feature type="transmembrane region" description="Helical" evidence="10">
    <location>
        <begin position="196"/>
        <end position="218"/>
    </location>
</feature>
<feature type="transmembrane region" description="Helical" evidence="10">
    <location>
        <begin position="225"/>
        <end position="243"/>
    </location>
</feature>
<dbReference type="InterPro" id="IPR006153">
    <property type="entry name" value="Cation/H_exchanger_TM"/>
</dbReference>
<comment type="caution">
    <text evidence="12">The sequence shown here is derived from an EMBL/GenBank/DDBJ whole genome shotgun (WGS) entry which is preliminary data.</text>
</comment>
<feature type="transmembrane region" description="Helical" evidence="10">
    <location>
        <begin position="249"/>
        <end position="266"/>
    </location>
</feature>
<dbReference type="OrthoDB" id="9809206at2"/>
<evidence type="ECO:0000313" key="13">
    <source>
        <dbReference type="Proteomes" id="UP000320042"/>
    </source>
</evidence>
<evidence type="ECO:0000256" key="5">
    <source>
        <dbReference type="ARBA" id="ARBA00022989"/>
    </source>
</evidence>
<dbReference type="Gene3D" id="6.10.140.1330">
    <property type="match status" value="1"/>
</dbReference>
<evidence type="ECO:0000256" key="7">
    <source>
        <dbReference type="ARBA" id="ARBA00023065"/>
    </source>
</evidence>
<evidence type="ECO:0000256" key="4">
    <source>
        <dbReference type="ARBA" id="ARBA00022692"/>
    </source>
</evidence>
<dbReference type="GO" id="GO:0005886">
    <property type="term" value="C:plasma membrane"/>
    <property type="evidence" value="ECO:0007669"/>
    <property type="project" value="UniProtKB-SubCell"/>
</dbReference>
<evidence type="ECO:0000256" key="1">
    <source>
        <dbReference type="ARBA" id="ARBA00004651"/>
    </source>
</evidence>
<proteinExistence type="predicted"/>
<evidence type="ECO:0000256" key="6">
    <source>
        <dbReference type="ARBA" id="ARBA00023053"/>
    </source>
</evidence>
<feature type="transmembrane region" description="Helical" evidence="10">
    <location>
        <begin position="12"/>
        <end position="35"/>
    </location>
</feature>
<keyword evidence="13" id="KW-1185">Reference proteome</keyword>
<protein>
    <recommendedName>
        <fullName evidence="11">Cation/H+ exchanger transmembrane domain-containing protein</fullName>
    </recommendedName>
</protein>
<evidence type="ECO:0000259" key="11">
    <source>
        <dbReference type="Pfam" id="PF00999"/>
    </source>
</evidence>
<evidence type="ECO:0000256" key="8">
    <source>
        <dbReference type="ARBA" id="ARBA00023136"/>
    </source>
</evidence>
<dbReference type="GO" id="GO:0098719">
    <property type="term" value="P:sodium ion import across plasma membrane"/>
    <property type="evidence" value="ECO:0007669"/>
    <property type="project" value="TreeGrafter"/>
</dbReference>
<evidence type="ECO:0000313" key="12">
    <source>
        <dbReference type="EMBL" id="TWR26341.1"/>
    </source>
</evidence>
<feature type="transmembrane region" description="Helical" evidence="10">
    <location>
        <begin position="310"/>
        <end position="342"/>
    </location>
</feature>
<dbReference type="PANTHER" id="PTHR10110">
    <property type="entry name" value="SODIUM/HYDROGEN EXCHANGER"/>
    <property type="match status" value="1"/>
</dbReference>
<gene>
    <name evidence="12" type="ORF">FPZ43_14340</name>
</gene>
<dbReference type="GO" id="GO:0015386">
    <property type="term" value="F:potassium:proton antiporter activity"/>
    <property type="evidence" value="ECO:0007669"/>
    <property type="project" value="TreeGrafter"/>
</dbReference>
<keyword evidence="3" id="KW-1003">Cell membrane</keyword>
<dbReference type="AlphaFoldDB" id="A0A563U4R2"/>
<keyword evidence="5 10" id="KW-1133">Transmembrane helix</keyword>
<dbReference type="PANTHER" id="PTHR10110:SF86">
    <property type="entry name" value="SODIUM_HYDROGEN EXCHANGER 7"/>
    <property type="match status" value="1"/>
</dbReference>
<evidence type="ECO:0000256" key="9">
    <source>
        <dbReference type="ARBA" id="ARBA00023201"/>
    </source>
</evidence>
<dbReference type="EMBL" id="VOEJ01000007">
    <property type="protein sequence ID" value="TWR26341.1"/>
    <property type="molecule type" value="Genomic_DNA"/>
</dbReference>
<evidence type="ECO:0000256" key="2">
    <source>
        <dbReference type="ARBA" id="ARBA00022448"/>
    </source>
</evidence>
<feature type="domain" description="Cation/H+ exchanger transmembrane" evidence="11">
    <location>
        <begin position="26"/>
        <end position="370"/>
    </location>
</feature>
<feature type="transmembrane region" description="Helical" evidence="10">
    <location>
        <begin position="42"/>
        <end position="62"/>
    </location>
</feature>
<dbReference type="GO" id="GO:0015385">
    <property type="term" value="F:sodium:proton antiporter activity"/>
    <property type="evidence" value="ECO:0007669"/>
    <property type="project" value="InterPro"/>
</dbReference>
<keyword evidence="9" id="KW-0739">Sodium transport</keyword>